<reference evidence="1" key="1">
    <citation type="submission" date="2019-11" db="EMBL/GenBank/DDBJ databases">
        <title>Nori genome reveals adaptations in red seaweeds to the harsh intertidal environment.</title>
        <authorList>
            <person name="Wang D."/>
            <person name="Mao Y."/>
        </authorList>
    </citation>
    <scope>NUCLEOTIDE SEQUENCE</scope>
    <source>
        <tissue evidence="1">Gametophyte</tissue>
    </source>
</reference>
<evidence type="ECO:0000313" key="2">
    <source>
        <dbReference type="Proteomes" id="UP000798662"/>
    </source>
</evidence>
<evidence type="ECO:0000313" key="1">
    <source>
        <dbReference type="EMBL" id="KAK1869972.1"/>
    </source>
</evidence>
<dbReference type="EMBL" id="CM020620">
    <property type="protein sequence ID" value="KAK1869972.1"/>
    <property type="molecule type" value="Genomic_DNA"/>
</dbReference>
<sequence>MEADLWASGGFPVRLVERLSSALDGLRSWRFTPGVTALSSPAWPAITIVVYVAALLWGQRAMMPRKPPQLRKLLVVHNALCAAVSAVLFGSLAWVLAAKAPTTSLHQLVCSRASHEDGRLQALYHLNYLMKYWELGDTALLVIRKRRVTFLHSFHHAATLALAYIHLVEHSAVQWVPIFLNVGVHVLMYSYYAMAAAGFRPGVAVKSSLTGVQIAQFVIGVSAACYGFATYVAGGWDTGACWGTQFGAASGIGVLGLYLVLFVRFYRQTYLLAGREPAEKKAE</sequence>
<accession>A0ACC3CIF7</accession>
<protein>
    <submittedName>
        <fullName evidence="1">Uncharacterized protein</fullName>
    </submittedName>
</protein>
<proteinExistence type="predicted"/>
<gene>
    <name evidence="1" type="ORF">I4F81_012437</name>
</gene>
<keyword evidence="2" id="KW-1185">Reference proteome</keyword>
<dbReference type="Proteomes" id="UP000798662">
    <property type="component" value="Chromosome 3"/>
</dbReference>
<name>A0ACC3CIF7_PYRYE</name>
<comment type="caution">
    <text evidence="1">The sequence shown here is derived from an EMBL/GenBank/DDBJ whole genome shotgun (WGS) entry which is preliminary data.</text>
</comment>
<organism evidence="1 2">
    <name type="scientific">Pyropia yezoensis</name>
    <name type="common">Susabi-nori</name>
    <name type="synonym">Porphyra yezoensis</name>
    <dbReference type="NCBI Taxonomy" id="2788"/>
    <lineage>
        <taxon>Eukaryota</taxon>
        <taxon>Rhodophyta</taxon>
        <taxon>Bangiophyceae</taxon>
        <taxon>Bangiales</taxon>
        <taxon>Bangiaceae</taxon>
        <taxon>Pyropia</taxon>
    </lineage>
</organism>